<dbReference type="Pfam" id="PF03595">
    <property type="entry name" value="SLAC1"/>
    <property type="match status" value="1"/>
</dbReference>
<feature type="region of interest" description="Disordered" evidence="5">
    <location>
        <begin position="319"/>
        <end position="339"/>
    </location>
</feature>
<protein>
    <submittedName>
        <fullName evidence="7">Transporter</fullName>
    </submittedName>
</protein>
<dbReference type="Gene3D" id="1.50.10.150">
    <property type="entry name" value="Voltage-dependent anion channel"/>
    <property type="match status" value="1"/>
</dbReference>
<evidence type="ECO:0000256" key="1">
    <source>
        <dbReference type="ARBA" id="ARBA00004141"/>
    </source>
</evidence>
<feature type="transmembrane region" description="Helical" evidence="6">
    <location>
        <begin position="109"/>
        <end position="131"/>
    </location>
</feature>
<dbReference type="InterPro" id="IPR038665">
    <property type="entry name" value="Voltage-dep_anion_channel_sf"/>
</dbReference>
<dbReference type="RefSeq" id="WP_173291456.1">
    <property type="nucleotide sequence ID" value="NZ_AP021888.1"/>
</dbReference>
<dbReference type="CDD" id="cd09323">
    <property type="entry name" value="TDT_SLAC1_like"/>
    <property type="match status" value="1"/>
</dbReference>
<dbReference type="AlphaFoldDB" id="A0A6F8PNQ5"/>
<evidence type="ECO:0000256" key="2">
    <source>
        <dbReference type="ARBA" id="ARBA00022692"/>
    </source>
</evidence>
<evidence type="ECO:0000256" key="4">
    <source>
        <dbReference type="ARBA" id="ARBA00023136"/>
    </source>
</evidence>
<dbReference type="InterPro" id="IPR052951">
    <property type="entry name" value="Tellurite_res_ion_channel"/>
</dbReference>
<accession>A0A6F8PNQ5</accession>
<gene>
    <name evidence="7" type="ORF">THMIRHAT_14200</name>
</gene>
<feature type="transmembrane region" description="Helical" evidence="6">
    <location>
        <begin position="227"/>
        <end position="245"/>
    </location>
</feature>
<dbReference type="PANTHER" id="PTHR37955:SF1">
    <property type="entry name" value="DEP DOMAIN-CONTAINING PROTEIN"/>
    <property type="match status" value="1"/>
</dbReference>
<proteinExistence type="predicted"/>
<dbReference type="EMBL" id="AP021888">
    <property type="protein sequence ID" value="BBP43674.1"/>
    <property type="molecule type" value="Genomic_DNA"/>
</dbReference>
<comment type="subcellular location">
    <subcellularLocation>
        <location evidence="1">Membrane</location>
        <topology evidence="1">Multi-pass membrane protein</topology>
    </subcellularLocation>
</comment>
<feature type="transmembrane region" description="Helical" evidence="6">
    <location>
        <begin position="257"/>
        <end position="278"/>
    </location>
</feature>
<feature type="transmembrane region" description="Helical" evidence="6">
    <location>
        <begin position="41"/>
        <end position="63"/>
    </location>
</feature>
<keyword evidence="3 6" id="KW-1133">Transmembrane helix</keyword>
<dbReference type="GO" id="GO:0005886">
    <property type="term" value="C:plasma membrane"/>
    <property type="evidence" value="ECO:0007669"/>
    <property type="project" value="TreeGrafter"/>
</dbReference>
<dbReference type="GO" id="GO:0046583">
    <property type="term" value="F:monoatomic cation efflux transmembrane transporter activity"/>
    <property type="evidence" value="ECO:0007669"/>
    <property type="project" value="TreeGrafter"/>
</dbReference>
<feature type="transmembrane region" description="Helical" evidence="6">
    <location>
        <begin position="84"/>
        <end position="103"/>
    </location>
</feature>
<evidence type="ECO:0000256" key="5">
    <source>
        <dbReference type="SAM" id="MobiDB-lite"/>
    </source>
</evidence>
<evidence type="ECO:0000313" key="8">
    <source>
        <dbReference type="Proteomes" id="UP000501466"/>
    </source>
</evidence>
<evidence type="ECO:0000256" key="3">
    <source>
        <dbReference type="ARBA" id="ARBA00022989"/>
    </source>
</evidence>
<keyword evidence="4 6" id="KW-0472">Membrane</keyword>
<keyword evidence="8" id="KW-1185">Reference proteome</keyword>
<dbReference type="InterPro" id="IPR004695">
    <property type="entry name" value="SLAC1/Mae1/Ssu1/TehA"/>
</dbReference>
<keyword evidence="2 6" id="KW-0812">Transmembrane</keyword>
<feature type="transmembrane region" description="Helical" evidence="6">
    <location>
        <begin position="284"/>
        <end position="305"/>
    </location>
</feature>
<evidence type="ECO:0000256" key="6">
    <source>
        <dbReference type="SAM" id="Phobius"/>
    </source>
</evidence>
<dbReference type="PANTHER" id="PTHR37955">
    <property type="entry name" value="TELLURITE RESISTANCE PROTEIN TEHA"/>
    <property type="match status" value="1"/>
</dbReference>
<feature type="transmembrane region" description="Helical" evidence="6">
    <location>
        <begin position="168"/>
        <end position="190"/>
    </location>
</feature>
<sequence length="339" mass="37930">METPASRLQFFPIALFGSVMGVAGFSLALQKATPVLGLPPALSLAFTLLSAVFFMLMTSIYLVKSTRFPQAVKKEFKNPVGAHFFGAFSISILLISLLFQDITPQAAQILWFVGVILHFGLTLVLLNTWLLNNPWHLGEMTPAWFLPAVGNIIIPLGTPMFADLETGWFFFSTGLVMWLTLLIIVFYRIFFHPPMPKILEPFLFIFIAPPAMGFLAYVMLNDGLVDNFARILYYIALFFAVFLITQTPRLIKLPFAISWWALTFPLAAFANASWVMYFSLYSPVYQGLALLSMAMVLLLIGYLTFKTLQLVAQKKLCQPPVAPPPQDPIDPAEQNQPSD</sequence>
<evidence type="ECO:0000313" key="7">
    <source>
        <dbReference type="EMBL" id="BBP43674.1"/>
    </source>
</evidence>
<dbReference type="KEGG" id="tzo:THMIRHAT_14200"/>
<reference evidence="8" key="1">
    <citation type="submission" date="2019-11" db="EMBL/GenBank/DDBJ databases">
        <title>Isolation and characterization of two novel species in the genus Thiomicrorhabdus.</title>
        <authorList>
            <person name="Mochizuki J."/>
            <person name="Kojima H."/>
            <person name="Fukui M."/>
        </authorList>
    </citation>
    <scope>NUCLEOTIDE SEQUENCE [LARGE SCALE GENOMIC DNA]</scope>
    <source>
        <strain evidence="8">AkT22</strain>
    </source>
</reference>
<organism evidence="7 8">
    <name type="scientific">Thiosulfativibrio zosterae</name>
    <dbReference type="NCBI Taxonomy" id="2675053"/>
    <lineage>
        <taxon>Bacteria</taxon>
        <taxon>Pseudomonadati</taxon>
        <taxon>Pseudomonadota</taxon>
        <taxon>Gammaproteobacteria</taxon>
        <taxon>Thiotrichales</taxon>
        <taxon>Piscirickettsiaceae</taxon>
        <taxon>Thiosulfativibrio</taxon>
    </lineage>
</organism>
<feature type="transmembrane region" description="Helical" evidence="6">
    <location>
        <begin position="143"/>
        <end position="162"/>
    </location>
</feature>
<name>A0A6F8PNQ5_9GAMM</name>
<feature type="transmembrane region" description="Helical" evidence="6">
    <location>
        <begin position="12"/>
        <end position="29"/>
    </location>
</feature>
<feature type="transmembrane region" description="Helical" evidence="6">
    <location>
        <begin position="202"/>
        <end position="221"/>
    </location>
</feature>
<dbReference type="Proteomes" id="UP000501466">
    <property type="component" value="Chromosome"/>
</dbReference>